<dbReference type="PRINTS" id="PR00413">
    <property type="entry name" value="HADHALOGNASE"/>
</dbReference>
<dbReference type="GO" id="GO:0050084">
    <property type="term" value="F:mannitol-1-phosphatase activity"/>
    <property type="evidence" value="ECO:0007669"/>
    <property type="project" value="UniProtKB-EC"/>
</dbReference>
<evidence type="ECO:0000256" key="1">
    <source>
        <dbReference type="ARBA" id="ARBA00001946"/>
    </source>
</evidence>
<evidence type="ECO:0000256" key="3">
    <source>
        <dbReference type="ARBA" id="ARBA00022723"/>
    </source>
</evidence>
<dbReference type="InterPro" id="IPR023214">
    <property type="entry name" value="HAD_sf"/>
</dbReference>
<comment type="similarity">
    <text evidence="2">Belongs to the HAD-like hydrolase superfamily. CbbY/CbbZ/Gph/YieH family.</text>
</comment>
<keyword evidence="3" id="KW-0479">Metal-binding</keyword>
<dbReference type="SUPFAM" id="SSF56784">
    <property type="entry name" value="HAD-like"/>
    <property type="match status" value="1"/>
</dbReference>
<evidence type="ECO:0000313" key="9">
    <source>
        <dbReference type="Proteomes" id="UP001259340"/>
    </source>
</evidence>
<keyword evidence="10" id="KW-1185">Reference proteome</keyword>
<name>A0AAW8NTY2_9GAMM</name>
<accession>A0AAW8NTY2</accession>
<evidence type="ECO:0000313" key="10">
    <source>
        <dbReference type="Proteomes" id="UP001271263"/>
    </source>
</evidence>
<keyword evidence="5" id="KW-0460">Magnesium</keyword>
<dbReference type="AlphaFoldDB" id="A0AAW8NTY2"/>
<dbReference type="Pfam" id="PF13419">
    <property type="entry name" value="HAD_2"/>
    <property type="match status" value="1"/>
</dbReference>
<keyword evidence="6" id="KW-0119">Carbohydrate metabolism</keyword>
<dbReference type="EC" id="3.1.3.68" evidence="7"/>
<dbReference type="NCBIfam" id="NF008087">
    <property type="entry name" value="PRK10826.1"/>
    <property type="match status" value="1"/>
</dbReference>
<dbReference type="EC" id="3.1.3.50" evidence="7"/>
<dbReference type="InterPro" id="IPR006439">
    <property type="entry name" value="HAD-SF_hydro_IA"/>
</dbReference>
<keyword evidence="4 7" id="KW-0378">Hydrolase</keyword>
<dbReference type="RefSeq" id="WP_310655565.1">
    <property type="nucleotide sequence ID" value="NZ_JAPMLA010000012.1"/>
</dbReference>
<dbReference type="NCBIfam" id="TIGR01509">
    <property type="entry name" value="HAD-SF-IA-v3"/>
    <property type="match status" value="1"/>
</dbReference>
<comment type="caution">
    <text evidence="7">The sequence shown here is derived from an EMBL/GenBank/DDBJ whole genome shotgun (WGS) entry which is preliminary data.</text>
</comment>
<dbReference type="InterPro" id="IPR051600">
    <property type="entry name" value="Beta-PGM-like"/>
</dbReference>
<evidence type="ECO:0000256" key="2">
    <source>
        <dbReference type="ARBA" id="ARBA00006171"/>
    </source>
</evidence>
<dbReference type="Proteomes" id="UP001259340">
    <property type="component" value="Unassembled WGS sequence"/>
</dbReference>
<dbReference type="InterPro" id="IPR036412">
    <property type="entry name" value="HAD-like_sf"/>
</dbReference>
<proteinExistence type="inferred from homology"/>
<comment type="cofactor">
    <cofactor evidence="1">
        <name>Mg(2+)</name>
        <dbReference type="ChEBI" id="CHEBI:18420"/>
    </cofactor>
</comment>
<dbReference type="SFLD" id="SFLDS00003">
    <property type="entry name" value="Haloacid_Dehalogenase"/>
    <property type="match status" value="1"/>
</dbReference>
<reference evidence="7" key="2">
    <citation type="submission" date="2022-11" db="EMBL/GenBank/DDBJ databases">
        <title>Prophages regulate Shewanella fidelis motility and biofilm formation: implications for gut colonization dynamics in Ciona robusta.</title>
        <authorList>
            <person name="Natarajan O."/>
            <person name="Gibboney S.L."/>
            <person name="Young M.N."/>
            <person name="Lim S.J."/>
            <person name="Pluta N."/>
            <person name="Atkinson C.G.F."/>
            <person name="Leigh B.A."/>
            <person name="Liberti A."/>
            <person name="Kees E."/>
            <person name="Breitbart M."/>
            <person name="Gralnick J."/>
            <person name="Dishaw L.J."/>
        </authorList>
    </citation>
    <scope>NUCLEOTIDE SEQUENCE</scope>
    <source>
        <strain evidence="7">3313</strain>
    </source>
</reference>
<dbReference type="Proteomes" id="UP001271263">
    <property type="component" value="Unassembled WGS sequence"/>
</dbReference>
<gene>
    <name evidence="7" type="primary">hxpB</name>
    <name evidence="7" type="ORF">OS133_17340</name>
    <name evidence="8" type="ORF">OS134_17705</name>
</gene>
<dbReference type="FunFam" id="3.40.50.1000:FF:000036">
    <property type="entry name" value="HAD family hydrolase"/>
    <property type="match status" value="1"/>
</dbReference>
<sequence>MSRTQLKAVIFDMDGVLIDSEPTWQLAIFKVMNELGLNVCMEDMTLTTGLRIDQVVEFWYQRSPWNNYNNQQTAQAIVDQVISDISANGQAMKGVNEALIACKNYGLKVGLATSSSSAIVNAVLNKLNIRDYFQAIASAENLQYGKPHPEVYLNCAKALNIDPINCLAIEDSFNGLIAARAANMQTIAIPEPQHASQTKWIIAHHQLDSLCQLAGHLANTN</sequence>
<dbReference type="Gene3D" id="1.10.150.240">
    <property type="entry name" value="Putative phosphatase, domain 2"/>
    <property type="match status" value="1"/>
</dbReference>
<protein>
    <submittedName>
        <fullName evidence="7">Hexitol phosphatase HxpB</fullName>
        <ecNumber evidence="7">3.1.3.22</ecNumber>
        <ecNumber evidence="7">3.1.3.50</ecNumber>
        <ecNumber evidence="7">3.1.3.68</ecNumber>
    </submittedName>
</protein>
<dbReference type="GO" id="GO:0050286">
    <property type="term" value="F:sorbitol-6-phosphatase activity"/>
    <property type="evidence" value="ECO:0007669"/>
    <property type="project" value="UniProtKB-EC"/>
</dbReference>
<dbReference type="InterPro" id="IPR041492">
    <property type="entry name" value="HAD_2"/>
</dbReference>
<dbReference type="SFLD" id="SFLDG01129">
    <property type="entry name" value="C1.5:_HAD__Beta-PGM__Phosphata"/>
    <property type="match status" value="1"/>
</dbReference>
<evidence type="ECO:0000256" key="4">
    <source>
        <dbReference type="ARBA" id="ARBA00022801"/>
    </source>
</evidence>
<dbReference type="EC" id="3.1.3.22" evidence="7"/>
<dbReference type="GO" id="GO:0000287">
    <property type="term" value="F:magnesium ion binding"/>
    <property type="evidence" value="ECO:0007669"/>
    <property type="project" value="UniProtKB-ARBA"/>
</dbReference>
<evidence type="ECO:0000256" key="5">
    <source>
        <dbReference type="ARBA" id="ARBA00022842"/>
    </source>
</evidence>
<evidence type="ECO:0000313" key="7">
    <source>
        <dbReference type="EMBL" id="MDR8525384.1"/>
    </source>
</evidence>
<evidence type="ECO:0000256" key="6">
    <source>
        <dbReference type="ARBA" id="ARBA00023277"/>
    </source>
</evidence>
<organism evidence="7 9">
    <name type="scientific">Shewanella fidelis</name>
    <dbReference type="NCBI Taxonomy" id="173509"/>
    <lineage>
        <taxon>Bacteria</taxon>
        <taxon>Pseudomonadati</taxon>
        <taxon>Pseudomonadota</taxon>
        <taxon>Gammaproteobacteria</taxon>
        <taxon>Alteromonadales</taxon>
        <taxon>Shewanellaceae</taxon>
        <taxon>Shewanella</taxon>
    </lineage>
</organism>
<dbReference type="InterPro" id="IPR023198">
    <property type="entry name" value="PGP-like_dom2"/>
</dbReference>
<dbReference type="EMBL" id="JAPMLE010000001">
    <property type="protein sequence ID" value="MDR8525384.1"/>
    <property type="molecule type" value="Genomic_DNA"/>
</dbReference>
<dbReference type="EMBL" id="JAPMLD010000010">
    <property type="protein sequence ID" value="MDW4825908.1"/>
    <property type="molecule type" value="Genomic_DNA"/>
</dbReference>
<dbReference type="PANTHER" id="PTHR46193">
    <property type="entry name" value="6-PHOSPHOGLUCONATE PHOSPHATASE"/>
    <property type="match status" value="1"/>
</dbReference>
<dbReference type="SFLD" id="SFLDG01135">
    <property type="entry name" value="C1.5.6:_HAD__Beta-PGM__Phospha"/>
    <property type="match status" value="1"/>
</dbReference>
<evidence type="ECO:0000313" key="8">
    <source>
        <dbReference type="EMBL" id="MDW4825908.1"/>
    </source>
</evidence>
<dbReference type="PANTHER" id="PTHR46193:SF18">
    <property type="entry name" value="HEXITOL PHOSPHATASE B"/>
    <property type="match status" value="1"/>
</dbReference>
<dbReference type="GO" id="GO:0003850">
    <property type="term" value="F:2-deoxyglucose-6-phosphatase activity"/>
    <property type="evidence" value="ECO:0007669"/>
    <property type="project" value="UniProtKB-EC"/>
</dbReference>
<reference evidence="8 10" key="1">
    <citation type="journal article" date="2022" name="bioRxiv">
        <title>Prophages regulate Shewanella fidelis 3313 motility and biofilm formation: implications for gut colonization dynamics in Ciona robusta.</title>
        <authorList>
            <person name="Natarajan O."/>
            <person name="Gibboney S.L."/>
            <person name="Young M.N."/>
            <person name="Lim S.J."/>
            <person name="Pluta N."/>
            <person name="Atkinson C.G."/>
            <person name="Leigh B.A."/>
            <person name="Liberti A."/>
            <person name="Kees E.D."/>
            <person name="Breitbart M."/>
            <person name="Gralnick J.A."/>
            <person name="Dishaw L.J."/>
        </authorList>
    </citation>
    <scope>NUCLEOTIDE SEQUENCE [LARGE SCALE GENOMIC DNA]</scope>
    <source>
        <strain evidence="8 10">JG4066</strain>
    </source>
</reference>
<dbReference type="Gene3D" id="3.40.50.1000">
    <property type="entry name" value="HAD superfamily/HAD-like"/>
    <property type="match status" value="1"/>
</dbReference>
<dbReference type="NCBIfam" id="TIGR01549">
    <property type="entry name" value="HAD-SF-IA-v1"/>
    <property type="match status" value="1"/>
</dbReference>